<protein>
    <submittedName>
        <fullName evidence="2">4-vinyl reductase 3</fullName>
    </submittedName>
</protein>
<dbReference type="InterPro" id="IPR004096">
    <property type="entry name" value="V4R"/>
</dbReference>
<accession>A0A076LKD8</accession>
<dbReference type="GeneID" id="24891792"/>
<dbReference type="Pfam" id="PF02830">
    <property type="entry name" value="V4R"/>
    <property type="match status" value="1"/>
</dbReference>
<dbReference type="SUPFAM" id="SSF111126">
    <property type="entry name" value="Ligand-binding domain in the NO signalling and Golgi transport"/>
    <property type="match status" value="1"/>
</dbReference>
<proteinExistence type="predicted"/>
<dbReference type="EMBL" id="CP009149">
    <property type="protein sequence ID" value="AIJ06024.1"/>
    <property type="molecule type" value="Genomic_DNA"/>
</dbReference>
<evidence type="ECO:0000313" key="2">
    <source>
        <dbReference type="EMBL" id="AIJ06024.1"/>
    </source>
</evidence>
<dbReference type="HOGENOM" id="CLU_128702_0_0_2"/>
<dbReference type="InterPro" id="IPR024096">
    <property type="entry name" value="NO_sig/Golgi_transp_ligand-bd"/>
</dbReference>
<dbReference type="AlphaFoldDB" id="A0A076LKD8"/>
<dbReference type="OrthoDB" id="371687at2157"/>
<dbReference type="SMART" id="SM00989">
    <property type="entry name" value="V4R"/>
    <property type="match status" value="1"/>
</dbReference>
<dbReference type="PANTHER" id="PTHR35090">
    <property type="entry name" value="DNA-DIRECTED RNA POLYMERASE SUBUNIT I"/>
    <property type="match status" value="1"/>
</dbReference>
<gene>
    <name evidence="2" type="ORF">JH146_1182</name>
</gene>
<dbReference type="Gene3D" id="3.30.1380.20">
    <property type="entry name" value="Trafficking protein particle complex subunit 3"/>
    <property type="match status" value="1"/>
</dbReference>
<organism evidence="2 3">
    <name type="scientific">Methanocaldococcus bathoardescens</name>
    <dbReference type="NCBI Taxonomy" id="1301915"/>
    <lineage>
        <taxon>Archaea</taxon>
        <taxon>Methanobacteriati</taxon>
        <taxon>Methanobacteriota</taxon>
        <taxon>Methanomada group</taxon>
        <taxon>Methanococci</taxon>
        <taxon>Methanococcales</taxon>
        <taxon>Methanocaldococcaceae</taxon>
        <taxon>Methanocaldococcus</taxon>
    </lineage>
</organism>
<evidence type="ECO:0000313" key="3">
    <source>
        <dbReference type="Proteomes" id="UP000028781"/>
    </source>
</evidence>
<dbReference type="STRING" id="1301915.JH146_1182"/>
<evidence type="ECO:0000259" key="1">
    <source>
        <dbReference type="SMART" id="SM00989"/>
    </source>
</evidence>
<sequence>MALKFTIEEISKSDRDTLGRDIDITVFRLIRFMDLERYLGRGAHGVIYECGKELGQALNPSSIDDVVKFCEKYKIGKVEVVNKEPLQIRVHECISCSGLPNVGENLCWFEGGFIAGCLESILDKKVRVKETHCAGLGNNFCQFEIKFL</sequence>
<dbReference type="Proteomes" id="UP000028781">
    <property type="component" value="Chromosome"/>
</dbReference>
<dbReference type="PANTHER" id="PTHR35090:SF2">
    <property type="entry name" value="ARSR FAMILY TRANSCRIPTIONAL REGULATOR"/>
    <property type="match status" value="1"/>
</dbReference>
<dbReference type="RefSeq" id="WP_048202148.1">
    <property type="nucleotide sequence ID" value="NZ_CP009149.1"/>
</dbReference>
<keyword evidence="3" id="KW-1185">Reference proteome</keyword>
<reference evidence="2 3" key="1">
    <citation type="journal article" date="2015" name="Int. J. Syst. Evol. Microbiol.">
        <title>M ethanocaldococcus bathoardescens sp. nov., a hyperthermophilic methanogen isolated from a volcanically active deep-sea hydrothermal vent.</title>
        <authorList>
            <person name="Stewart L.C."/>
            <person name="Jung J.H."/>
            <person name="Kim Y.T."/>
            <person name="Kwon S.W."/>
            <person name="Park C.S."/>
            <person name="Holden J.F."/>
        </authorList>
    </citation>
    <scope>NUCLEOTIDE SEQUENCE [LARGE SCALE GENOMIC DNA]</scope>
    <source>
        <strain evidence="2 3">JH146</strain>
    </source>
</reference>
<name>A0A076LKD8_9EURY</name>
<feature type="domain" description="4-vinyl reductase 4VR" evidence="1">
    <location>
        <begin position="85"/>
        <end position="147"/>
    </location>
</feature>
<dbReference type="KEGG" id="mjh:JH146_1182"/>